<dbReference type="GO" id="GO:0005975">
    <property type="term" value="P:carbohydrate metabolic process"/>
    <property type="evidence" value="ECO:0007669"/>
    <property type="project" value="UniProtKB-ARBA"/>
</dbReference>
<dbReference type="InterPro" id="IPR023827">
    <property type="entry name" value="Peptidase_S8_Asp-AS"/>
</dbReference>
<evidence type="ECO:0000256" key="2">
    <source>
        <dbReference type="ARBA" id="ARBA00022670"/>
    </source>
</evidence>
<dbReference type="PROSITE" id="PS00137">
    <property type="entry name" value="SUBTILASE_HIS"/>
    <property type="match status" value="1"/>
</dbReference>
<feature type="active site" description="Charge relay system" evidence="5 6">
    <location>
        <position position="237"/>
    </location>
</feature>
<keyword evidence="8" id="KW-0732">Signal</keyword>
<dbReference type="InterPro" id="IPR023828">
    <property type="entry name" value="Peptidase_S8_Ser-AS"/>
</dbReference>
<feature type="signal peptide" evidence="8">
    <location>
        <begin position="1"/>
        <end position="28"/>
    </location>
</feature>
<dbReference type="OrthoDB" id="5167143at2"/>
<dbReference type="InterPro" id="IPR000209">
    <property type="entry name" value="Peptidase_S8/S53_dom"/>
</dbReference>
<feature type="domain" description="Peptidase S8/S53" evidence="9">
    <location>
        <begin position="195"/>
        <end position="453"/>
    </location>
</feature>
<dbReference type="InterPro" id="IPR013783">
    <property type="entry name" value="Ig-like_fold"/>
</dbReference>
<sequence>MHRRPWTARAAILLIAAALTTAPTPAEAGPVTLGAESKTDDGLARSLTLITGDRITVSGDRITVTPRPGVQVAQFDAAGHRYVVPSDALDLLREDLLDQRLFDVTTLLDGNFDRRGELPLIVSDAARAAGLAATRALPAVDGIAGEVPVDELAARWATIKKTTGKIWLDGVRKPALDTSVGLTGAPAAWEQGFDGSGVTVAVLDSGVDDTHPDLAGRVAGRKNFVPEWEGDADVNGHGTHVASIVGGSGAGSDGRYRGMAPGAALLDGKVCFDWYGQGACPESAILAGMQWAAEQGADVVNLSLGSPDSPGVDPLEAAVDELTAAYDTLFVIAAGNEGLPQSVGSPATADAALAVGAVTKSGVVDSYSSRGPRLGDYAVKPEITAPGSDITAAQNGGGYIAKSGTSMATPHVAGAAALLAQAQPSLGAAQLKSALIGSARPQDGFDEFAQGAGLVDVPHALSAPVSALPATVNFGFRAYPHDAGDVVTRTLTYRNTSSAPVTVNLALTGNAPAGVLTLSASTVTVPAQGSATVDVVADTREGGSSYGAFSGRVVATGDGISVQTPFSVMREEPSADIDLTAFDRSGATPASIMTMVASPSSFMVHFGFATEETIRVPLGDYFVAAMIPSPDGTSTSIVHPNLSVTADTAVALDARLAKKVDITVPARDAKPVVAAVQTRYEGTAQAVSATAYGTDPATLFTADLSRTTLPGLITHAGALFAGTSGTYQLGWSWTGRYGTGVTRHVRSRDLTTVRAGYALNTPGAVVRRANYPVIAGFPYPAGAELPEIALPARRAEHYAGNLTWESTVTEVLDGVRLAEFTGRAGLAEQWNGGVLGVPLTPYFPEYPTVERRDDELLLRLTGYQDAAGHLGYVDAAVEDYQVKLYRDGELAETREGPYQGIPLAPEKHRYRLDYTVSPAASRVSTTMHTVWEFDSAPVATATALPLTAVGFAPRLDLGNTARVRDSVAIPLTFTQQAGAGAPQRVRVEASYNDGKTWSAAPAARIGSRWTAVVHHPSGKTWSAAPAARIGSRWTAVVHHPSKPGFVSLRATVVNKAGTTVTQTVIRAYEIR</sequence>
<dbReference type="PROSITE" id="PS51892">
    <property type="entry name" value="SUBTILASE"/>
    <property type="match status" value="1"/>
</dbReference>
<dbReference type="PANTHER" id="PTHR43806:SF11">
    <property type="entry name" value="CEREVISIN-RELATED"/>
    <property type="match status" value="1"/>
</dbReference>
<dbReference type="GO" id="GO:0004252">
    <property type="term" value="F:serine-type endopeptidase activity"/>
    <property type="evidence" value="ECO:0007669"/>
    <property type="project" value="UniProtKB-UniRule"/>
</dbReference>
<protein>
    <submittedName>
        <fullName evidence="10">Subtilisin family serine protease</fullName>
    </submittedName>
</protein>
<evidence type="ECO:0000256" key="1">
    <source>
        <dbReference type="ARBA" id="ARBA00011073"/>
    </source>
</evidence>
<evidence type="ECO:0000313" key="10">
    <source>
        <dbReference type="EMBL" id="RAK35568.1"/>
    </source>
</evidence>
<evidence type="ECO:0000256" key="8">
    <source>
        <dbReference type="SAM" id="SignalP"/>
    </source>
</evidence>
<feature type="active site" description="Charge relay system" evidence="5 6">
    <location>
        <position position="406"/>
    </location>
</feature>
<dbReference type="SUPFAM" id="SSF52743">
    <property type="entry name" value="Subtilisin-like"/>
    <property type="match status" value="1"/>
</dbReference>
<proteinExistence type="inferred from homology"/>
<dbReference type="Gene3D" id="3.40.50.200">
    <property type="entry name" value="Peptidase S8/S53 domain"/>
    <property type="match status" value="1"/>
</dbReference>
<keyword evidence="11" id="KW-1185">Reference proteome</keyword>
<keyword evidence="3 6" id="KW-0378">Hydrolase</keyword>
<dbReference type="InterPro" id="IPR015500">
    <property type="entry name" value="Peptidase_S8_subtilisin-rel"/>
</dbReference>
<dbReference type="InterPro" id="IPR050131">
    <property type="entry name" value="Peptidase_S8_subtilisin-like"/>
</dbReference>
<dbReference type="Proteomes" id="UP000249341">
    <property type="component" value="Unassembled WGS sequence"/>
</dbReference>
<dbReference type="InterPro" id="IPR022398">
    <property type="entry name" value="Peptidase_S8_His-AS"/>
</dbReference>
<dbReference type="RefSeq" id="WP_111650596.1">
    <property type="nucleotide sequence ID" value="NZ_JACHWI010000006.1"/>
</dbReference>
<keyword evidence="2 6" id="KW-0645">Protease</keyword>
<evidence type="ECO:0000313" key="11">
    <source>
        <dbReference type="Proteomes" id="UP000249341"/>
    </source>
</evidence>
<organism evidence="10 11">
    <name type="scientific">Actinoplanes lutulentus</name>
    <dbReference type="NCBI Taxonomy" id="1287878"/>
    <lineage>
        <taxon>Bacteria</taxon>
        <taxon>Bacillati</taxon>
        <taxon>Actinomycetota</taxon>
        <taxon>Actinomycetes</taxon>
        <taxon>Micromonosporales</taxon>
        <taxon>Micromonosporaceae</taxon>
        <taxon>Actinoplanes</taxon>
    </lineage>
</organism>
<gene>
    <name evidence="10" type="ORF">B0I29_10941</name>
</gene>
<evidence type="ECO:0000256" key="5">
    <source>
        <dbReference type="PIRSR" id="PIRSR615500-1"/>
    </source>
</evidence>
<keyword evidence="4 6" id="KW-0720">Serine protease</keyword>
<evidence type="ECO:0000256" key="6">
    <source>
        <dbReference type="PROSITE-ProRule" id="PRU01240"/>
    </source>
</evidence>
<dbReference type="PANTHER" id="PTHR43806">
    <property type="entry name" value="PEPTIDASE S8"/>
    <property type="match status" value="1"/>
</dbReference>
<evidence type="ECO:0000256" key="3">
    <source>
        <dbReference type="ARBA" id="ARBA00022801"/>
    </source>
</evidence>
<evidence type="ECO:0000259" key="9">
    <source>
        <dbReference type="Pfam" id="PF00082"/>
    </source>
</evidence>
<dbReference type="PROSITE" id="PS00138">
    <property type="entry name" value="SUBTILASE_SER"/>
    <property type="match status" value="1"/>
</dbReference>
<feature type="active site" description="Charge relay system" evidence="5 6">
    <location>
        <position position="204"/>
    </location>
</feature>
<reference evidence="10 11" key="1">
    <citation type="submission" date="2018-06" db="EMBL/GenBank/DDBJ databases">
        <title>Genomic Encyclopedia of Type Strains, Phase III (KMG-III): the genomes of soil and plant-associated and newly described type strains.</title>
        <authorList>
            <person name="Whitman W."/>
        </authorList>
    </citation>
    <scope>NUCLEOTIDE SEQUENCE [LARGE SCALE GENOMIC DNA]</scope>
    <source>
        <strain evidence="10 11">CGMCC 4.7090</strain>
    </source>
</reference>
<feature type="chain" id="PRO_5016468228" evidence="8">
    <location>
        <begin position="29"/>
        <end position="1071"/>
    </location>
</feature>
<dbReference type="EMBL" id="QLMJ01000009">
    <property type="protein sequence ID" value="RAK35568.1"/>
    <property type="molecule type" value="Genomic_DNA"/>
</dbReference>
<dbReference type="Pfam" id="PF00082">
    <property type="entry name" value="Peptidase_S8"/>
    <property type="match status" value="1"/>
</dbReference>
<dbReference type="InterPro" id="IPR036852">
    <property type="entry name" value="Peptidase_S8/S53_dom_sf"/>
</dbReference>
<comment type="similarity">
    <text evidence="1 6 7">Belongs to the peptidase S8 family.</text>
</comment>
<evidence type="ECO:0000256" key="7">
    <source>
        <dbReference type="RuleBase" id="RU003355"/>
    </source>
</evidence>
<dbReference type="GO" id="GO:0006508">
    <property type="term" value="P:proteolysis"/>
    <property type="evidence" value="ECO:0007669"/>
    <property type="project" value="UniProtKB-KW"/>
</dbReference>
<name>A0A327ZB01_9ACTN</name>
<accession>A0A327ZB01</accession>
<dbReference type="PRINTS" id="PR00723">
    <property type="entry name" value="SUBTILISIN"/>
</dbReference>
<dbReference type="PROSITE" id="PS00136">
    <property type="entry name" value="SUBTILASE_ASP"/>
    <property type="match status" value="1"/>
</dbReference>
<dbReference type="Gene3D" id="2.60.40.10">
    <property type="entry name" value="Immunoglobulins"/>
    <property type="match status" value="1"/>
</dbReference>
<evidence type="ECO:0000256" key="4">
    <source>
        <dbReference type="ARBA" id="ARBA00022825"/>
    </source>
</evidence>
<dbReference type="AlphaFoldDB" id="A0A327ZB01"/>
<comment type="caution">
    <text evidence="10">The sequence shown here is derived from an EMBL/GenBank/DDBJ whole genome shotgun (WGS) entry which is preliminary data.</text>
</comment>